<reference evidence="1" key="2">
    <citation type="journal article" date="2024" name="Plant">
        <title>Genomic evolution and insights into agronomic trait innovations of Sesamum species.</title>
        <authorList>
            <person name="Miao H."/>
            <person name="Wang L."/>
            <person name="Qu L."/>
            <person name="Liu H."/>
            <person name="Sun Y."/>
            <person name="Le M."/>
            <person name="Wang Q."/>
            <person name="Wei S."/>
            <person name="Zheng Y."/>
            <person name="Lin W."/>
            <person name="Duan Y."/>
            <person name="Cao H."/>
            <person name="Xiong S."/>
            <person name="Wang X."/>
            <person name="Wei L."/>
            <person name="Li C."/>
            <person name="Ma Q."/>
            <person name="Ju M."/>
            <person name="Zhao R."/>
            <person name="Li G."/>
            <person name="Mu C."/>
            <person name="Tian Q."/>
            <person name="Mei H."/>
            <person name="Zhang T."/>
            <person name="Gao T."/>
            <person name="Zhang H."/>
        </authorList>
    </citation>
    <scope>NUCLEOTIDE SEQUENCE</scope>
    <source>
        <strain evidence="1">KEN1</strain>
    </source>
</reference>
<sequence length="65" mass="7443">MLRNIFGDEDEDHWLRHTIALQPGSDMASVSTSEAVRTFIYLGERDCNDEPELVDLVTTDEEDED</sequence>
<evidence type="ECO:0000313" key="1">
    <source>
        <dbReference type="EMBL" id="KAL0456522.1"/>
    </source>
</evidence>
<gene>
    <name evidence="1" type="ORF">Slati_0991400</name>
</gene>
<accession>A0AAW2XQS0</accession>
<dbReference type="AlphaFoldDB" id="A0AAW2XQS0"/>
<name>A0AAW2XQS0_9LAMI</name>
<comment type="caution">
    <text evidence="1">The sequence shown here is derived from an EMBL/GenBank/DDBJ whole genome shotgun (WGS) entry which is preliminary data.</text>
</comment>
<reference evidence="1" key="1">
    <citation type="submission" date="2020-06" db="EMBL/GenBank/DDBJ databases">
        <authorList>
            <person name="Li T."/>
            <person name="Hu X."/>
            <person name="Zhang T."/>
            <person name="Song X."/>
            <person name="Zhang H."/>
            <person name="Dai N."/>
            <person name="Sheng W."/>
            <person name="Hou X."/>
            <person name="Wei L."/>
        </authorList>
    </citation>
    <scope>NUCLEOTIDE SEQUENCE</scope>
    <source>
        <strain evidence="1">KEN1</strain>
        <tissue evidence="1">Leaf</tissue>
    </source>
</reference>
<proteinExistence type="predicted"/>
<protein>
    <submittedName>
        <fullName evidence="1">Uncharacterized protein</fullName>
    </submittedName>
</protein>
<organism evidence="1">
    <name type="scientific">Sesamum latifolium</name>
    <dbReference type="NCBI Taxonomy" id="2727402"/>
    <lineage>
        <taxon>Eukaryota</taxon>
        <taxon>Viridiplantae</taxon>
        <taxon>Streptophyta</taxon>
        <taxon>Embryophyta</taxon>
        <taxon>Tracheophyta</taxon>
        <taxon>Spermatophyta</taxon>
        <taxon>Magnoliopsida</taxon>
        <taxon>eudicotyledons</taxon>
        <taxon>Gunneridae</taxon>
        <taxon>Pentapetalae</taxon>
        <taxon>asterids</taxon>
        <taxon>lamiids</taxon>
        <taxon>Lamiales</taxon>
        <taxon>Pedaliaceae</taxon>
        <taxon>Sesamum</taxon>
    </lineage>
</organism>
<dbReference type="EMBL" id="JACGWN010000003">
    <property type="protein sequence ID" value="KAL0456522.1"/>
    <property type="molecule type" value="Genomic_DNA"/>
</dbReference>